<keyword evidence="22" id="KW-1185">Reference proteome</keyword>
<dbReference type="PROSITE" id="PS00154">
    <property type="entry name" value="ATPASE_E1_E2"/>
    <property type="match status" value="1"/>
</dbReference>
<evidence type="ECO:0000256" key="14">
    <source>
        <dbReference type="ARBA" id="ARBA00023136"/>
    </source>
</evidence>
<dbReference type="Gene3D" id="2.70.150.10">
    <property type="entry name" value="Calcium-transporting ATPase, cytoplasmic transduction domain A"/>
    <property type="match status" value="1"/>
</dbReference>
<dbReference type="InterPro" id="IPR023214">
    <property type="entry name" value="HAD_sf"/>
</dbReference>
<evidence type="ECO:0000256" key="2">
    <source>
        <dbReference type="ARBA" id="ARBA00006024"/>
    </source>
</evidence>
<keyword evidence="14 17" id="KW-0472">Membrane</keyword>
<dbReference type="GO" id="GO:0016887">
    <property type="term" value="F:ATP hydrolysis activity"/>
    <property type="evidence" value="ECO:0007669"/>
    <property type="project" value="InterPro"/>
</dbReference>
<evidence type="ECO:0000256" key="13">
    <source>
        <dbReference type="ARBA" id="ARBA00023065"/>
    </source>
</evidence>
<dbReference type="CDD" id="cd00371">
    <property type="entry name" value="HMA"/>
    <property type="match status" value="1"/>
</dbReference>
<evidence type="ECO:0000313" key="20">
    <source>
        <dbReference type="EMBL" id="SFS93739.1"/>
    </source>
</evidence>
<comment type="catalytic activity">
    <reaction evidence="16">
        <text>Cd(2+)(in) + ATP + H2O = Cd(2+)(out) + ADP + phosphate + H(+)</text>
        <dbReference type="Rhea" id="RHEA:12132"/>
        <dbReference type="ChEBI" id="CHEBI:15377"/>
        <dbReference type="ChEBI" id="CHEBI:15378"/>
        <dbReference type="ChEBI" id="CHEBI:30616"/>
        <dbReference type="ChEBI" id="CHEBI:43474"/>
        <dbReference type="ChEBI" id="CHEBI:48775"/>
        <dbReference type="ChEBI" id="CHEBI:456216"/>
        <dbReference type="EC" id="7.2.2.21"/>
    </reaction>
</comment>
<dbReference type="InterPro" id="IPR018303">
    <property type="entry name" value="ATPase_P-typ_P_site"/>
</dbReference>
<dbReference type="GO" id="GO:0046872">
    <property type="term" value="F:metal ion binding"/>
    <property type="evidence" value="ECO:0007669"/>
    <property type="project" value="UniProtKB-KW"/>
</dbReference>
<feature type="domain" description="HMA" evidence="18">
    <location>
        <begin position="8"/>
        <end position="71"/>
    </location>
</feature>
<evidence type="ECO:0000256" key="11">
    <source>
        <dbReference type="ARBA" id="ARBA00022967"/>
    </source>
</evidence>
<dbReference type="InterPro" id="IPR001757">
    <property type="entry name" value="P_typ_ATPase"/>
</dbReference>
<comment type="similarity">
    <text evidence="2 17">Belongs to the cation transport ATPase (P-type) (TC 3.A.3) family. Type IB subfamily.</text>
</comment>
<dbReference type="InterPro" id="IPR006121">
    <property type="entry name" value="HMA_dom"/>
</dbReference>
<evidence type="ECO:0000256" key="3">
    <source>
        <dbReference type="ARBA" id="ARBA00022448"/>
    </source>
</evidence>
<dbReference type="EMBL" id="FPAI01000019">
    <property type="protein sequence ID" value="SFS93739.1"/>
    <property type="molecule type" value="Genomic_DNA"/>
</dbReference>
<dbReference type="AlphaFoldDB" id="A0A1I6TWV4"/>
<reference evidence="20 21" key="1">
    <citation type="submission" date="2016-10" db="EMBL/GenBank/DDBJ databases">
        <authorList>
            <person name="de Groot N.N."/>
        </authorList>
    </citation>
    <scope>NUCLEOTIDE SEQUENCE [LARGE SCALE GENOMIC DNA]</scope>
    <source>
        <strain evidence="20 21">DSM 17074</strain>
    </source>
</reference>
<dbReference type="InterPro" id="IPR023299">
    <property type="entry name" value="ATPase_P-typ_cyto_dom_N"/>
</dbReference>
<dbReference type="PRINTS" id="PR00941">
    <property type="entry name" value="CDATPASE"/>
</dbReference>
<dbReference type="EC" id="7.2.2.21" evidence="15"/>
<dbReference type="EMBL" id="BJWJ01000018">
    <property type="protein sequence ID" value="GEM04810.1"/>
    <property type="molecule type" value="Genomic_DNA"/>
</dbReference>
<sequence length="710" mass="76753">MTTSSDFDAQTYRVKGFSCANCAKTFENNVKDLPGVYDAKVNFGASKITVSGEVSIDALEKAGAFEGLKLSVDGIKKASQTTETPEVLPWYQQYETELFGVLFLVLGIVSSVMSGHSHPMTAMLILVSSATLGLQLFKSGMKNLTRFTFDMRTLMTVAVIGGVLIGEWLEVGIVVMLFRVSELLEAYSMDRARQSIASLVNMAPTQAQIRRPSGDEMVDVDEIQIGDVMVVKPGEKLAMDGVIIEGTSLINQAAITGESMPEEKVPGDDVYAGTLNTDALLLVQVTKRVEDTTLQKIIHLVEEAQGEKAPAERFIDAFAKVYTPMIMLISVVVMSVPPLVFNQDFSTWFYQGLAILIVGCPCALVVSTPISIVSAIGNAAKRGVLIKGGVHLETLGRIRAIAFDKTGTLTKGEPFVTDTVMMDGVNEIDVFRIVYSLEKDTTHPLAKALTSKAEALIDPTMAFPLKAITSLPGRGIKGEDQGVIYTVESPKRFMDSLSPSVSEAIQALETKGQTVVVVTKDTQILAYMAIADEVHENARETLRQLHDLGVKKTVMLTGDNHRAATDIANRLGIDDVMSELLPEDKLAVIEQLTTEYQYVAMVGDGVNDAPAMAKASVGIAMGAKGTDTALETADMALMTDDLTLLSFAVRLSRQSLRIIKANVTFSLLIKLVALLLVIPGWLTLWIAIVSDIGATLLVSLNSMRLMKVKP</sequence>
<keyword evidence="5" id="KW-0104">Cadmium</keyword>
<evidence type="ECO:0000256" key="15">
    <source>
        <dbReference type="ARBA" id="ARBA00039103"/>
    </source>
</evidence>
<dbReference type="Gene3D" id="3.30.70.100">
    <property type="match status" value="1"/>
</dbReference>
<dbReference type="Pfam" id="PF00702">
    <property type="entry name" value="Hydrolase"/>
    <property type="match status" value="1"/>
</dbReference>
<dbReference type="GO" id="GO:0005524">
    <property type="term" value="F:ATP binding"/>
    <property type="evidence" value="ECO:0007669"/>
    <property type="project" value="UniProtKB-UniRule"/>
</dbReference>
<evidence type="ECO:0000256" key="9">
    <source>
        <dbReference type="ARBA" id="ARBA00022741"/>
    </source>
</evidence>
<keyword evidence="10 17" id="KW-0067">ATP-binding</keyword>
<evidence type="ECO:0000256" key="6">
    <source>
        <dbReference type="ARBA" id="ARBA00022553"/>
    </source>
</evidence>
<dbReference type="SFLD" id="SFLDF00027">
    <property type="entry name" value="p-type_atpase"/>
    <property type="match status" value="1"/>
</dbReference>
<dbReference type="InterPro" id="IPR036412">
    <property type="entry name" value="HAD-like_sf"/>
</dbReference>
<dbReference type="NCBIfam" id="TIGR01525">
    <property type="entry name" value="ATPase-IB_hvy"/>
    <property type="match status" value="1"/>
</dbReference>
<dbReference type="PROSITE" id="PS50846">
    <property type="entry name" value="HMA_2"/>
    <property type="match status" value="1"/>
</dbReference>
<dbReference type="STRING" id="306541.SAMN05421668_1196"/>
<dbReference type="InterPro" id="IPR027256">
    <property type="entry name" value="P-typ_ATPase_IB"/>
</dbReference>
<evidence type="ECO:0000256" key="4">
    <source>
        <dbReference type="ARBA" id="ARBA00022475"/>
    </source>
</evidence>
<dbReference type="Gene3D" id="3.40.50.1000">
    <property type="entry name" value="HAD superfamily/HAD-like"/>
    <property type="match status" value="1"/>
</dbReference>
<dbReference type="GO" id="GO:0008551">
    <property type="term" value="F:P-type cadmium transporter activity"/>
    <property type="evidence" value="ECO:0007669"/>
    <property type="project" value="UniProtKB-EC"/>
</dbReference>
<keyword evidence="7 17" id="KW-0812">Transmembrane</keyword>
<accession>A0A1I6TWV4</accession>
<keyword evidence="6" id="KW-0597">Phosphoprotein</keyword>
<dbReference type="SFLD" id="SFLDG00002">
    <property type="entry name" value="C1.7:_P-type_atpase_like"/>
    <property type="match status" value="1"/>
</dbReference>
<evidence type="ECO:0000256" key="8">
    <source>
        <dbReference type="ARBA" id="ARBA00022723"/>
    </source>
</evidence>
<dbReference type="InterPro" id="IPR023298">
    <property type="entry name" value="ATPase_P-typ_TM_dom_sf"/>
</dbReference>
<keyword evidence="12 17" id="KW-1133">Transmembrane helix</keyword>
<evidence type="ECO:0000313" key="19">
    <source>
        <dbReference type="EMBL" id="GEM04810.1"/>
    </source>
</evidence>
<dbReference type="OrthoDB" id="9813266at2"/>
<dbReference type="SUPFAM" id="SSF81665">
    <property type="entry name" value="Calcium ATPase, transmembrane domain M"/>
    <property type="match status" value="1"/>
</dbReference>
<dbReference type="SUPFAM" id="SSF81653">
    <property type="entry name" value="Calcium ATPase, transduction domain A"/>
    <property type="match status" value="1"/>
</dbReference>
<feature type="transmembrane region" description="Helical" evidence="17">
    <location>
        <begin position="157"/>
        <end position="178"/>
    </location>
</feature>
<comment type="subcellular location">
    <subcellularLocation>
        <location evidence="1">Cell membrane</location>
        <topology evidence="1">Multi-pass membrane protein</topology>
    </subcellularLocation>
</comment>
<dbReference type="NCBIfam" id="TIGR01494">
    <property type="entry name" value="ATPase_P-type"/>
    <property type="match status" value="1"/>
</dbReference>
<dbReference type="SUPFAM" id="SSF56784">
    <property type="entry name" value="HAD-like"/>
    <property type="match status" value="1"/>
</dbReference>
<dbReference type="PRINTS" id="PR00119">
    <property type="entry name" value="CATATPASE"/>
</dbReference>
<dbReference type="InterPro" id="IPR051014">
    <property type="entry name" value="Cation_Transport_ATPase_IB"/>
</dbReference>
<feature type="transmembrane region" description="Helical" evidence="17">
    <location>
        <begin position="98"/>
        <end position="114"/>
    </location>
</feature>
<keyword evidence="13" id="KW-0406">Ion transport</keyword>
<dbReference type="InterPro" id="IPR059000">
    <property type="entry name" value="ATPase_P-type_domA"/>
</dbReference>
<evidence type="ECO:0000256" key="12">
    <source>
        <dbReference type="ARBA" id="ARBA00022989"/>
    </source>
</evidence>
<dbReference type="InterPro" id="IPR008250">
    <property type="entry name" value="ATPase_P-typ_transduc_dom_A_sf"/>
</dbReference>
<feature type="transmembrane region" description="Helical" evidence="17">
    <location>
        <begin position="353"/>
        <end position="377"/>
    </location>
</feature>
<gene>
    <name evidence="19" type="ORF">HMI01_17980</name>
    <name evidence="20" type="ORF">SAMN05421668_1196</name>
</gene>
<keyword evidence="8 17" id="KW-0479">Metal-binding</keyword>
<organism evidence="20 21">
    <name type="scientific">Halolactibacillus miurensis</name>
    <dbReference type="NCBI Taxonomy" id="306541"/>
    <lineage>
        <taxon>Bacteria</taxon>
        <taxon>Bacillati</taxon>
        <taxon>Bacillota</taxon>
        <taxon>Bacilli</taxon>
        <taxon>Bacillales</taxon>
        <taxon>Bacillaceae</taxon>
        <taxon>Halolactibacillus</taxon>
    </lineage>
</organism>
<dbReference type="SUPFAM" id="SSF55008">
    <property type="entry name" value="HMA, heavy metal-associated domain"/>
    <property type="match status" value="1"/>
</dbReference>
<keyword evidence="3" id="KW-0813">Transport</keyword>
<evidence type="ECO:0000256" key="17">
    <source>
        <dbReference type="RuleBase" id="RU362081"/>
    </source>
</evidence>
<keyword evidence="11" id="KW-1278">Translocase</keyword>
<dbReference type="InterPro" id="IPR036163">
    <property type="entry name" value="HMA_dom_sf"/>
</dbReference>
<dbReference type="GO" id="GO:0005886">
    <property type="term" value="C:plasma membrane"/>
    <property type="evidence" value="ECO:0007669"/>
    <property type="project" value="UniProtKB-SubCell"/>
</dbReference>
<evidence type="ECO:0000313" key="21">
    <source>
        <dbReference type="Proteomes" id="UP000199139"/>
    </source>
</evidence>
<dbReference type="Proteomes" id="UP000199139">
    <property type="component" value="Unassembled WGS sequence"/>
</dbReference>
<dbReference type="PANTHER" id="PTHR48085">
    <property type="entry name" value="CADMIUM/ZINC-TRANSPORTING ATPASE HMA2-RELATED"/>
    <property type="match status" value="1"/>
</dbReference>
<evidence type="ECO:0000259" key="18">
    <source>
        <dbReference type="PROSITE" id="PS50846"/>
    </source>
</evidence>
<dbReference type="Pfam" id="PF00403">
    <property type="entry name" value="HMA"/>
    <property type="match status" value="1"/>
</dbReference>
<dbReference type="Gene3D" id="3.40.1110.10">
    <property type="entry name" value="Calcium-transporting ATPase, cytoplasmic domain N"/>
    <property type="match status" value="1"/>
</dbReference>
<protein>
    <recommendedName>
        <fullName evidence="15">Cd(2+)-exporting ATPase</fullName>
        <ecNumber evidence="15">7.2.2.21</ecNumber>
    </recommendedName>
</protein>
<evidence type="ECO:0000256" key="10">
    <source>
        <dbReference type="ARBA" id="ARBA00022840"/>
    </source>
</evidence>
<dbReference type="Proteomes" id="UP000321773">
    <property type="component" value="Unassembled WGS sequence"/>
</dbReference>
<evidence type="ECO:0000256" key="1">
    <source>
        <dbReference type="ARBA" id="ARBA00004651"/>
    </source>
</evidence>
<keyword evidence="9 17" id="KW-0547">Nucleotide-binding</keyword>
<feature type="transmembrane region" description="Helical" evidence="17">
    <location>
        <begin position="321"/>
        <end position="341"/>
    </location>
</feature>
<dbReference type="InterPro" id="IPR017969">
    <property type="entry name" value="Heavy-metal-associated_CS"/>
</dbReference>
<proteinExistence type="inferred from homology"/>
<dbReference type="PANTHER" id="PTHR48085:SF5">
    <property type="entry name" value="CADMIUM_ZINC-TRANSPORTING ATPASE HMA4-RELATED"/>
    <property type="match status" value="1"/>
</dbReference>
<dbReference type="InterPro" id="IPR044492">
    <property type="entry name" value="P_typ_ATPase_HD_dom"/>
</dbReference>
<feature type="transmembrane region" description="Helical" evidence="17">
    <location>
        <begin position="658"/>
        <end position="678"/>
    </location>
</feature>
<dbReference type="Pfam" id="PF00122">
    <property type="entry name" value="E1-E2_ATPase"/>
    <property type="match status" value="1"/>
</dbReference>
<keyword evidence="4 17" id="KW-1003">Cell membrane</keyword>
<evidence type="ECO:0000256" key="7">
    <source>
        <dbReference type="ARBA" id="ARBA00022692"/>
    </source>
</evidence>
<evidence type="ECO:0000256" key="5">
    <source>
        <dbReference type="ARBA" id="ARBA00022539"/>
    </source>
</evidence>
<dbReference type="SFLD" id="SFLDS00003">
    <property type="entry name" value="Haloacid_Dehalogenase"/>
    <property type="match status" value="1"/>
</dbReference>
<name>A0A1I6TWV4_9BACI</name>
<dbReference type="RefSeq" id="WP_062322099.1">
    <property type="nucleotide sequence ID" value="NZ_BJWJ01000018.1"/>
</dbReference>
<reference evidence="19 22" key="2">
    <citation type="submission" date="2019-07" db="EMBL/GenBank/DDBJ databases">
        <title>Whole genome shotgun sequence of Halolactibacillus miurensis NBRC 100873.</title>
        <authorList>
            <person name="Hosoyama A."/>
            <person name="Uohara A."/>
            <person name="Ohji S."/>
            <person name="Ichikawa N."/>
        </authorList>
    </citation>
    <scope>NUCLEOTIDE SEQUENCE [LARGE SCALE GENOMIC DNA]</scope>
    <source>
        <strain evidence="19 22">NBRC 100873</strain>
    </source>
</reference>
<evidence type="ECO:0000313" key="22">
    <source>
        <dbReference type="Proteomes" id="UP000321773"/>
    </source>
</evidence>
<evidence type="ECO:0000256" key="16">
    <source>
        <dbReference type="ARBA" id="ARBA00049338"/>
    </source>
</evidence>
<dbReference type="PROSITE" id="PS01047">
    <property type="entry name" value="HMA_1"/>
    <property type="match status" value="1"/>
</dbReference>
<dbReference type="FunFam" id="2.70.150.10:FF:000002">
    <property type="entry name" value="Copper-transporting ATPase 1, putative"/>
    <property type="match status" value="1"/>
</dbReference>